<proteinExistence type="predicted"/>
<sequence>MSPLEPANETSMDNRNVLIPTQDIEMETQRGTEDVAFASNTCFESSREDGSLGMWSFVSAIPPTRKGLRFGDDSAAFTGIKIATALRNPSMDRTGLGLIHCRAMHFRLQGFPSKQGFGYGTDHLTTSREGIFRGVCTHMHFRSKRAGRCVGCIMISSAPSNESRNPDASFGLKEASREALKTPVKLQMNLVMPIPDWTFHAVVNVGPLRETWVSNSPSLNGPRTKRNVGKDLGV</sequence>
<comment type="caution">
    <text evidence="2">The sequence shown here is derived from an EMBL/GenBank/DDBJ whole genome shotgun (WGS) entry which is preliminary data.</text>
</comment>
<reference evidence="2 3" key="1">
    <citation type="submission" date="2019-10" db="EMBL/GenBank/DDBJ databases">
        <authorList>
            <person name="Palmer J.M."/>
        </authorList>
    </citation>
    <scope>NUCLEOTIDE SEQUENCE [LARGE SCALE GENOMIC DNA]</scope>
    <source>
        <strain evidence="2 3">TWF718</strain>
    </source>
</reference>
<keyword evidence="3" id="KW-1185">Reference proteome</keyword>
<dbReference type="Proteomes" id="UP001313282">
    <property type="component" value="Unassembled WGS sequence"/>
</dbReference>
<dbReference type="AlphaFoldDB" id="A0AAN8RIL4"/>
<name>A0AAN8RIL4_9PEZI</name>
<organism evidence="2 3">
    <name type="scientific">Orbilia javanica</name>
    <dbReference type="NCBI Taxonomy" id="47235"/>
    <lineage>
        <taxon>Eukaryota</taxon>
        <taxon>Fungi</taxon>
        <taxon>Dikarya</taxon>
        <taxon>Ascomycota</taxon>
        <taxon>Pezizomycotina</taxon>
        <taxon>Orbiliomycetes</taxon>
        <taxon>Orbiliales</taxon>
        <taxon>Orbiliaceae</taxon>
        <taxon>Orbilia</taxon>
    </lineage>
</organism>
<gene>
    <name evidence="2" type="ORF">TWF718_007652</name>
</gene>
<evidence type="ECO:0000256" key="1">
    <source>
        <dbReference type="SAM" id="MobiDB-lite"/>
    </source>
</evidence>
<accession>A0AAN8RIL4</accession>
<feature type="region of interest" description="Disordered" evidence="1">
    <location>
        <begin position="214"/>
        <end position="234"/>
    </location>
</feature>
<evidence type="ECO:0000313" key="2">
    <source>
        <dbReference type="EMBL" id="KAK6345745.1"/>
    </source>
</evidence>
<evidence type="ECO:0000313" key="3">
    <source>
        <dbReference type="Proteomes" id="UP001313282"/>
    </source>
</evidence>
<protein>
    <submittedName>
        <fullName evidence="2">Uncharacterized protein</fullName>
    </submittedName>
</protein>
<dbReference type="EMBL" id="JAVHNR010000004">
    <property type="protein sequence ID" value="KAK6345745.1"/>
    <property type="molecule type" value="Genomic_DNA"/>
</dbReference>